<sequence>IIASFNIVILLTVTFRILITYLGLLPIPIILCTNSKSLYKCLIKLGTIDKK</sequence>
<keyword evidence="1" id="KW-0812">Transmembrane</keyword>
<accession>A0A6A5UYZ2</accession>
<keyword evidence="1" id="KW-1133">Transmembrane helix</keyword>
<organism evidence="2 3">
    <name type="scientific">Bimuria novae-zelandiae CBS 107.79</name>
    <dbReference type="NCBI Taxonomy" id="1447943"/>
    <lineage>
        <taxon>Eukaryota</taxon>
        <taxon>Fungi</taxon>
        <taxon>Dikarya</taxon>
        <taxon>Ascomycota</taxon>
        <taxon>Pezizomycotina</taxon>
        <taxon>Dothideomycetes</taxon>
        <taxon>Pleosporomycetidae</taxon>
        <taxon>Pleosporales</taxon>
        <taxon>Massarineae</taxon>
        <taxon>Didymosphaeriaceae</taxon>
        <taxon>Bimuria</taxon>
    </lineage>
</organism>
<dbReference type="Proteomes" id="UP000800036">
    <property type="component" value="Unassembled WGS sequence"/>
</dbReference>
<evidence type="ECO:0000313" key="3">
    <source>
        <dbReference type="Proteomes" id="UP000800036"/>
    </source>
</evidence>
<feature type="non-terminal residue" evidence="2">
    <location>
        <position position="1"/>
    </location>
</feature>
<protein>
    <submittedName>
        <fullName evidence="2">Uncharacterized protein</fullName>
    </submittedName>
</protein>
<dbReference type="AlphaFoldDB" id="A0A6A5UYZ2"/>
<feature type="transmembrane region" description="Helical" evidence="1">
    <location>
        <begin position="7"/>
        <end position="31"/>
    </location>
</feature>
<keyword evidence="1" id="KW-0472">Membrane</keyword>
<name>A0A6A5UYZ2_9PLEO</name>
<reference evidence="2" key="1">
    <citation type="journal article" date="2020" name="Stud. Mycol.">
        <title>101 Dothideomycetes genomes: a test case for predicting lifestyles and emergence of pathogens.</title>
        <authorList>
            <person name="Haridas S."/>
            <person name="Albert R."/>
            <person name="Binder M."/>
            <person name="Bloem J."/>
            <person name="Labutti K."/>
            <person name="Salamov A."/>
            <person name="Andreopoulos B."/>
            <person name="Baker S."/>
            <person name="Barry K."/>
            <person name="Bills G."/>
            <person name="Bluhm B."/>
            <person name="Cannon C."/>
            <person name="Castanera R."/>
            <person name="Culley D."/>
            <person name="Daum C."/>
            <person name="Ezra D."/>
            <person name="Gonzalez J."/>
            <person name="Henrissat B."/>
            <person name="Kuo A."/>
            <person name="Liang C."/>
            <person name="Lipzen A."/>
            <person name="Lutzoni F."/>
            <person name="Magnuson J."/>
            <person name="Mondo S."/>
            <person name="Nolan M."/>
            <person name="Ohm R."/>
            <person name="Pangilinan J."/>
            <person name="Park H.-J."/>
            <person name="Ramirez L."/>
            <person name="Alfaro M."/>
            <person name="Sun H."/>
            <person name="Tritt A."/>
            <person name="Yoshinaga Y."/>
            <person name="Zwiers L.-H."/>
            <person name="Turgeon B."/>
            <person name="Goodwin S."/>
            <person name="Spatafora J."/>
            <person name="Crous P."/>
            <person name="Grigoriev I."/>
        </authorList>
    </citation>
    <scope>NUCLEOTIDE SEQUENCE</scope>
    <source>
        <strain evidence="2">CBS 107.79</strain>
    </source>
</reference>
<proteinExistence type="predicted"/>
<evidence type="ECO:0000313" key="2">
    <source>
        <dbReference type="EMBL" id="KAF1969848.1"/>
    </source>
</evidence>
<keyword evidence="3" id="KW-1185">Reference proteome</keyword>
<gene>
    <name evidence="2" type="ORF">BU23DRAFT_475680</name>
</gene>
<evidence type="ECO:0000256" key="1">
    <source>
        <dbReference type="SAM" id="Phobius"/>
    </source>
</evidence>
<dbReference type="EMBL" id="ML976705">
    <property type="protein sequence ID" value="KAF1969848.1"/>
    <property type="molecule type" value="Genomic_DNA"/>
</dbReference>